<accession>A0A919MZ66</accession>
<feature type="transmembrane region" description="Helical" evidence="1">
    <location>
        <begin position="20"/>
        <end position="40"/>
    </location>
</feature>
<proteinExistence type="predicted"/>
<dbReference type="RefSeq" id="WP_203779581.1">
    <property type="nucleotide sequence ID" value="NZ_BOMV01000007.1"/>
</dbReference>
<sequence>MEDASPTFRPTPQQALGRGLYLGTLVSVVGVAAALLAYAVLTWQQAAPPPAWLWPVLAFGPPVAGALAGLLVRRRTGTQVCVGGIRTRSAFGSRVWPAFGRRAGADGLEPWSRVVDMRAERRGGRTVVSVYLDSGASVQLQAPYSGGLFAADPHFEVKMFALSYMWRSHRFGGLPG</sequence>
<dbReference type="Proteomes" id="UP000636960">
    <property type="component" value="Unassembled WGS sequence"/>
</dbReference>
<reference evidence="2" key="1">
    <citation type="submission" date="2021-01" db="EMBL/GenBank/DDBJ databases">
        <title>Whole genome shotgun sequence of Actinoplanes rishiriensis NBRC 108556.</title>
        <authorList>
            <person name="Komaki H."/>
            <person name="Tamura T."/>
        </authorList>
    </citation>
    <scope>NUCLEOTIDE SEQUENCE</scope>
    <source>
        <strain evidence="2">NBRC 108556</strain>
    </source>
</reference>
<dbReference type="AlphaFoldDB" id="A0A919MZ66"/>
<evidence type="ECO:0000313" key="3">
    <source>
        <dbReference type="Proteomes" id="UP000636960"/>
    </source>
</evidence>
<name>A0A919MZ66_9ACTN</name>
<comment type="caution">
    <text evidence="2">The sequence shown here is derived from an EMBL/GenBank/DDBJ whole genome shotgun (WGS) entry which is preliminary data.</text>
</comment>
<evidence type="ECO:0000256" key="1">
    <source>
        <dbReference type="SAM" id="Phobius"/>
    </source>
</evidence>
<evidence type="ECO:0000313" key="2">
    <source>
        <dbReference type="EMBL" id="GIE93412.1"/>
    </source>
</evidence>
<dbReference type="EMBL" id="BOMV01000007">
    <property type="protein sequence ID" value="GIE93412.1"/>
    <property type="molecule type" value="Genomic_DNA"/>
</dbReference>
<feature type="transmembrane region" description="Helical" evidence="1">
    <location>
        <begin position="52"/>
        <end position="72"/>
    </location>
</feature>
<keyword evidence="3" id="KW-1185">Reference proteome</keyword>
<organism evidence="2 3">
    <name type="scientific">Paractinoplanes rishiriensis</name>
    <dbReference type="NCBI Taxonomy" id="1050105"/>
    <lineage>
        <taxon>Bacteria</taxon>
        <taxon>Bacillati</taxon>
        <taxon>Actinomycetota</taxon>
        <taxon>Actinomycetes</taxon>
        <taxon>Micromonosporales</taxon>
        <taxon>Micromonosporaceae</taxon>
        <taxon>Paractinoplanes</taxon>
    </lineage>
</organism>
<gene>
    <name evidence="2" type="ORF">Ari01nite_08770</name>
</gene>
<keyword evidence="1" id="KW-1133">Transmembrane helix</keyword>
<protein>
    <submittedName>
        <fullName evidence="2">Uncharacterized protein</fullName>
    </submittedName>
</protein>
<keyword evidence="1" id="KW-0472">Membrane</keyword>
<keyword evidence="1" id="KW-0812">Transmembrane</keyword>